<keyword evidence="3" id="KW-0812">Transmembrane</keyword>
<keyword evidence="2 3" id="KW-0472">Membrane</keyword>
<keyword evidence="6" id="KW-1185">Reference proteome</keyword>
<dbReference type="PANTHER" id="PTHR22746">
    <property type="entry name" value="RAB6A-GEF COMPLEX PARTNER PROTEIN 1"/>
    <property type="match status" value="1"/>
</dbReference>
<dbReference type="Pfam" id="PF07064">
    <property type="entry name" value="RIC1"/>
    <property type="match status" value="1"/>
</dbReference>
<evidence type="ECO:0000256" key="1">
    <source>
        <dbReference type="ARBA" id="ARBA00004370"/>
    </source>
</evidence>
<protein>
    <submittedName>
        <fullName evidence="5">911_t:CDS:1</fullName>
    </submittedName>
</protein>
<evidence type="ECO:0000256" key="3">
    <source>
        <dbReference type="SAM" id="Phobius"/>
    </source>
</evidence>
<name>A0A9N8Z128_9GLOM</name>
<comment type="subcellular location">
    <subcellularLocation>
        <location evidence="1">Membrane</location>
    </subcellularLocation>
</comment>
<feature type="transmembrane region" description="Helical" evidence="3">
    <location>
        <begin position="60"/>
        <end position="90"/>
    </location>
</feature>
<dbReference type="OrthoDB" id="67540at2759"/>
<dbReference type="EMBL" id="CAJVPK010000170">
    <property type="protein sequence ID" value="CAG8465996.1"/>
    <property type="molecule type" value="Genomic_DNA"/>
</dbReference>
<feature type="non-terminal residue" evidence="5">
    <location>
        <position position="931"/>
    </location>
</feature>
<gene>
    <name evidence="5" type="ORF">DEBURN_LOCUS2921</name>
</gene>
<dbReference type="GO" id="GO:0034066">
    <property type="term" value="C:Ric1-Rgp1 guanyl-nucleotide exchange factor complex"/>
    <property type="evidence" value="ECO:0007669"/>
    <property type="project" value="InterPro"/>
</dbReference>
<dbReference type="SUPFAM" id="SSF82171">
    <property type="entry name" value="DPP6 N-terminal domain-like"/>
    <property type="match status" value="1"/>
</dbReference>
<dbReference type="AlphaFoldDB" id="A0A9N8Z128"/>
<dbReference type="Pfam" id="PF25440">
    <property type="entry name" value="Beta-prop_RIC1_2nd"/>
    <property type="match status" value="1"/>
</dbReference>
<proteinExistence type="predicted"/>
<dbReference type="GO" id="GO:0042147">
    <property type="term" value="P:retrograde transport, endosome to Golgi"/>
    <property type="evidence" value="ECO:0007669"/>
    <property type="project" value="TreeGrafter"/>
</dbReference>
<dbReference type="Proteomes" id="UP000789706">
    <property type="component" value="Unassembled WGS sequence"/>
</dbReference>
<evidence type="ECO:0000313" key="6">
    <source>
        <dbReference type="Proteomes" id="UP000789706"/>
    </source>
</evidence>
<evidence type="ECO:0000313" key="5">
    <source>
        <dbReference type="EMBL" id="CAG8465996.1"/>
    </source>
</evidence>
<keyword evidence="3" id="KW-1133">Transmembrane helix</keyword>
<dbReference type="GO" id="GO:0005829">
    <property type="term" value="C:cytosol"/>
    <property type="evidence" value="ECO:0007669"/>
    <property type="project" value="TreeGrafter"/>
</dbReference>
<reference evidence="5" key="1">
    <citation type="submission" date="2021-06" db="EMBL/GenBank/DDBJ databases">
        <authorList>
            <person name="Kallberg Y."/>
            <person name="Tangrot J."/>
            <person name="Rosling A."/>
        </authorList>
    </citation>
    <scope>NUCLEOTIDE SEQUENCE</scope>
    <source>
        <strain evidence="5">AZ414A</strain>
    </source>
</reference>
<evidence type="ECO:0000256" key="2">
    <source>
        <dbReference type="ARBA" id="ARBA00023136"/>
    </source>
</evidence>
<dbReference type="InterPro" id="IPR040096">
    <property type="entry name" value="Ric1"/>
</dbReference>
<comment type="caution">
    <text evidence="5">The sequence shown here is derived from an EMBL/GenBank/DDBJ whole genome shotgun (WGS) entry which is preliminary data.</text>
</comment>
<feature type="transmembrane region" description="Helical" evidence="3">
    <location>
        <begin position="102"/>
        <end position="125"/>
    </location>
</feature>
<dbReference type="InterPro" id="IPR009771">
    <property type="entry name" value="RIC1_C"/>
</dbReference>
<feature type="domain" description="RIC1 C-terminal alpha solenoid region" evidence="4">
    <location>
        <begin position="748"/>
        <end position="895"/>
    </location>
</feature>
<sequence length="931" mass="105410">MDTYEDKTTEHASFKSADIKESSEDFLKNVYHNMPNWLQVFGNYIYELASKYQILSDFSISFALFFTLPFVLFLLWSIGSLVSTIIIWAVAYTAMNGLTIGLGILVLIPIFFIATISAAIVTFIITSGRLTLLAVTRTKKSIEEYGENVDMFWKPDGSLVIVQTSQNCLFTYSVLPFDDKSYKYQFGQISHHYVTGAGEGNGIKTFLLKFRMTIRIDAGMEAGIGTDEYLIVTTKTPPAIQCIPWHSEPTSTKTNILARLEFLESKKASISHMVYDRRINLYGWITTDGKAYAVQFIEHRPSIENNNKTSPLYWMGYCFHACGSEIEKSPEIKARPVTSLAWTSDGHAIAVGWQNEGMAVWSVYGRLLMTTIRDDGLQSMSNTRDLFLRGVTDMFWSSGNCELFILHKGQLYALPFAKSATTTVHSPDNAKRGFLQMDDRLLLYRGGDQEEDLSTINPDTIVWQHIPIPIMYISDNWPIKYSSISGDGRYIAIAGRRGLAHYNVYSGRWKLFGNQQQEQEFAVRGGLLWFKQILVVACENIRMYSRETKLDNIYMIQNIPIPNHILYLSIVGNALLVYCADNMMYHYLMTSPLSSTALSQDNNNIDGVVGNGNLKSLQIELCQQISFVGVINAPARVRSISCDEGEVQYDLHILADKIEFYWMSTRGVGSLKNSLWACDGQGVKIWMNIWSNEESARDWQNDVLLSSTKETVLLDKGIIVGVQQQTSIRQSLEFTVFKLMTNTHLFLQHILRYMLTKEFEIEAVLFAMSYQKLVYFGHALEMLLHQVLEDEAELSVGTARWAVLPRVVKFLNNFPHALDAIVGCARKTEVALWDYLFSIVGSPKDLFEKCMSTGLLKTATSYLLVLHTLEPSSDNSKDTIRLLSKAMESEDYESSNTSFENEEEVYITKNTSVETILHSLTPIGYLPTSIN</sequence>
<dbReference type="GO" id="GO:0000139">
    <property type="term" value="C:Golgi membrane"/>
    <property type="evidence" value="ECO:0007669"/>
    <property type="project" value="TreeGrafter"/>
</dbReference>
<evidence type="ECO:0000259" key="4">
    <source>
        <dbReference type="Pfam" id="PF07064"/>
    </source>
</evidence>
<accession>A0A9N8Z128</accession>
<dbReference type="PANTHER" id="PTHR22746:SF10">
    <property type="entry name" value="GUANINE NUCLEOTIDE EXCHANGE FACTOR SUBUNIT RIC1"/>
    <property type="match status" value="1"/>
</dbReference>
<dbReference type="GO" id="GO:0006886">
    <property type="term" value="P:intracellular protein transport"/>
    <property type="evidence" value="ECO:0007669"/>
    <property type="project" value="InterPro"/>
</dbReference>
<organism evidence="5 6">
    <name type="scientific">Diversispora eburnea</name>
    <dbReference type="NCBI Taxonomy" id="1213867"/>
    <lineage>
        <taxon>Eukaryota</taxon>
        <taxon>Fungi</taxon>
        <taxon>Fungi incertae sedis</taxon>
        <taxon>Mucoromycota</taxon>
        <taxon>Glomeromycotina</taxon>
        <taxon>Glomeromycetes</taxon>
        <taxon>Diversisporales</taxon>
        <taxon>Diversisporaceae</taxon>
        <taxon>Diversispora</taxon>
    </lineage>
</organism>